<organism evidence="3 4">
    <name type="scientific">Saccharopolyspora oryzae</name>
    <dbReference type="NCBI Taxonomy" id="2997343"/>
    <lineage>
        <taxon>Bacteria</taxon>
        <taxon>Bacillati</taxon>
        <taxon>Actinomycetota</taxon>
        <taxon>Actinomycetes</taxon>
        <taxon>Pseudonocardiales</taxon>
        <taxon>Pseudonocardiaceae</taxon>
        <taxon>Saccharopolyspora</taxon>
    </lineage>
</organism>
<dbReference type="Gene3D" id="1.10.510.10">
    <property type="entry name" value="Transferase(Phosphotransferase) domain 1"/>
    <property type="match status" value="1"/>
</dbReference>
<dbReference type="EMBL" id="JAQGLA010000007">
    <property type="protein sequence ID" value="MDA3625188.1"/>
    <property type="molecule type" value="Genomic_DNA"/>
</dbReference>
<comment type="caution">
    <text evidence="3">The sequence shown here is derived from an EMBL/GenBank/DDBJ whole genome shotgun (WGS) entry which is preliminary data.</text>
</comment>
<sequence>MPNPEESARSPRVYVFHANDSEQHVARVIEFATMLRVRAGIDANLPEWSPPQRTDQVIAEKRRFDEAEFVLIVASPEMRRLMDSTQPGNPRVTTGAFLTRDDLARDLSTSLKQKLPVVLPGTTTTDIPRMLASYSTDKYQISTIDIADNEVQKLLRALRDSPLHDKPPLGPRYPIARDPEQHTSTSADPPAAEVLLLAGEKIVLDGRTFIVHDGVENPGGKGGPEILRQARALLIGEPNEPVWLRQAERKTHCAGEICAALAEEHDLLAEISQEQQAVPRPLALLDEGRTRTLVHSWPRSWRRRFETLAEYIPNPDELDAITVRRTLAALAGLAAPLESLHHRGRNHRELAPGSIVRIDDVHLALRDLGGAARPPVPGEPAPYPAPEQTLRAHGAIGPWTDVFQLAAVAYHQISGHRPHDSNPLPARVVCPVAPEDARASIDAALDPVPANRPTVAELAAAFRK</sequence>
<dbReference type="PROSITE" id="PS50011">
    <property type="entry name" value="PROTEIN_KINASE_DOM"/>
    <property type="match status" value="1"/>
</dbReference>
<feature type="region of interest" description="Disordered" evidence="1">
    <location>
        <begin position="159"/>
        <end position="188"/>
    </location>
</feature>
<evidence type="ECO:0000313" key="4">
    <source>
        <dbReference type="Proteomes" id="UP001210380"/>
    </source>
</evidence>
<evidence type="ECO:0000313" key="3">
    <source>
        <dbReference type="EMBL" id="MDA3625188.1"/>
    </source>
</evidence>
<name>A0ABT4UUF6_9PSEU</name>
<dbReference type="RefSeq" id="WP_270947767.1">
    <property type="nucleotide sequence ID" value="NZ_JAQGLA010000007.1"/>
</dbReference>
<evidence type="ECO:0000256" key="1">
    <source>
        <dbReference type="SAM" id="MobiDB-lite"/>
    </source>
</evidence>
<dbReference type="InterPro" id="IPR000719">
    <property type="entry name" value="Prot_kinase_dom"/>
</dbReference>
<proteinExistence type="predicted"/>
<dbReference type="Pfam" id="PF08357">
    <property type="entry name" value="SEFIR"/>
    <property type="match status" value="1"/>
</dbReference>
<evidence type="ECO:0000259" key="2">
    <source>
        <dbReference type="PROSITE" id="PS50011"/>
    </source>
</evidence>
<feature type="domain" description="Protein kinase" evidence="2">
    <location>
        <begin position="213"/>
        <end position="464"/>
    </location>
</feature>
<protein>
    <recommendedName>
        <fullName evidence="2">Protein kinase domain-containing protein</fullName>
    </recommendedName>
</protein>
<gene>
    <name evidence="3" type="ORF">OU415_07060</name>
</gene>
<dbReference type="Proteomes" id="UP001210380">
    <property type="component" value="Unassembled WGS sequence"/>
</dbReference>
<dbReference type="InterPro" id="IPR013568">
    <property type="entry name" value="SEFIR_dom"/>
</dbReference>
<reference evidence="3 4" key="1">
    <citation type="submission" date="2022-11" db="EMBL/GenBank/DDBJ databases">
        <title>Draft genome sequence of Saccharopolyspora sp. WRP15-2 isolated from rhizosphere soils of wild rice in Thailand.</title>
        <authorList>
            <person name="Duangmal K."/>
            <person name="Kammanee S."/>
            <person name="Muangham S."/>
        </authorList>
    </citation>
    <scope>NUCLEOTIDE SEQUENCE [LARGE SCALE GENOMIC DNA]</scope>
    <source>
        <strain evidence="3 4">WRP15-2</strain>
    </source>
</reference>
<accession>A0ABT4UUF6</accession>
<keyword evidence="4" id="KW-1185">Reference proteome</keyword>
<dbReference type="SUPFAM" id="SSF56112">
    <property type="entry name" value="Protein kinase-like (PK-like)"/>
    <property type="match status" value="1"/>
</dbReference>
<dbReference type="InterPro" id="IPR011009">
    <property type="entry name" value="Kinase-like_dom_sf"/>
</dbReference>